<feature type="compositionally biased region" description="Low complexity" evidence="1">
    <location>
        <begin position="429"/>
        <end position="457"/>
    </location>
</feature>
<feature type="region of interest" description="Disordered" evidence="1">
    <location>
        <begin position="1405"/>
        <end position="1429"/>
    </location>
</feature>
<feature type="compositionally biased region" description="Low complexity" evidence="1">
    <location>
        <begin position="1293"/>
        <end position="1332"/>
    </location>
</feature>
<feature type="compositionally biased region" description="Low complexity" evidence="1">
    <location>
        <begin position="139"/>
        <end position="156"/>
    </location>
</feature>
<feature type="region of interest" description="Disordered" evidence="1">
    <location>
        <begin position="554"/>
        <end position="626"/>
    </location>
</feature>
<evidence type="ECO:0000259" key="2">
    <source>
        <dbReference type="PROSITE" id="PS50200"/>
    </source>
</evidence>
<dbReference type="PANTHER" id="PTHR38700">
    <property type="entry name" value="YALI0E22418P"/>
    <property type="match status" value="1"/>
</dbReference>
<feature type="compositionally biased region" description="Polar residues" evidence="1">
    <location>
        <begin position="565"/>
        <end position="588"/>
    </location>
</feature>
<dbReference type="GO" id="GO:0007165">
    <property type="term" value="P:signal transduction"/>
    <property type="evidence" value="ECO:0007669"/>
    <property type="project" value="InterPro"/>
</dbReference>
<evidence type="ECO:0000313" key="4">
    <source>
        <dbReference type="Proteomes" id="UP000193411"/>
    </source>
</evidence>
<dbReference type="STRING" id="765915.A0A1Y2HN95"/>
<feature type="compositionally biased region" description="Polar residues" evidence="1">
    <location>
        <begin position="375"/>
        <end position="387"/>
    </location>
</feature>
<feature type="region of interest" description="Disordered" evidence="1">
    <location>
        <begin position="58"/>
        <end position="175"/>
    </location>
</feature>
<feature type="compositionally biased region" description="Low complexity" evidence="1">
    <location>
        <begin position="761"/>
        <end position="778"/>
    </location>
</feature>
<feature type="compositionally biased region" description="Polar residues" evidence="1">
    <location>
        <begin position="1351"/>
        <end position="1364"/>
    </location>
</feature>
<feature type="compositionally biased region" description="Acidic residues" evidence="1">
    <location>
        <begin position="356"/>
        <end position="366"/>
    </location>
</feature>
<dbReference type="Gene3D" id="2.30.29.30">
    <property type="entry name" value="Pleckstrin-homology domain (PH domain)/Phosphotyrosine-binding domain (PTB)"/>
    <property type="match status" value="1"/>
</dbReference>
<feature type="compositionally biased region" description="Low complexity" evidence="1">
    <location>
        <begin position="117"/>
        <end position="130"/>
    </location>
</feature>
<dbReference type="OrthoDB" id="43122at2759"/>
<dbReference type="InterPro" id="IPR029071">
    <property type="entry name" value="Ubiquitin-like_domsf"/>
</dbReference>
<feature type="compositionally biased region" description="Polar residues" evidence="1">
    <location>
        <begin position="58"/>
        <end position="74"/>
    </location>
</feature>
<evidence type="ECO:0000313" key="3">
    <source>
        <dbReference type="EMBL" id="ORZ36009.1"/>
    </source>
</evidence>
<sequence length="1429" mass="149470">MSPLLSPMSPVGSGGGNPFVASALGSGVQHSLTSTTTANSSPATPAANIDLTKYMPMTKSSSFGHNKSVQSPLTARNPAMMGGMQPSALSNPPQSSQYADTEDDDDIAPPPPPPPAISTSSPRRASASATVSPGGTRRPSQQAQPPHASSVPAPASTGAIRRASSPHAGPPLAISTNPTVQRVAVGANTNDAAQSPTIIMDPIAKVSNLRSKFDQPAGTAIKPTGYHPASAPRSYAYQQHQHQNPVKASHITTTTVTAPTPYRVPLETHAVDSDDDGDDEGRDLGHANDDEEDDPTFGGLGSGKVRSLKSLFESGGVATSLSNLHSVSPASAGQHDAVASKYFAPDSQHAVDTDVDTEVDDDDDDIPPPPPPPRSHQQQQPTTVEANKRVSFSATNSVQQVSSVSLMSESENSSPKAAALSLLTEPPRRASGSGPGSATARAASAALPPSSPTAAAHPSDLSHIYETIVQEANVVLSRKSSRVDPGQLAQAAGSSASQQQPLAQTRAAAPLALAPLQVPSAQLQATATAESMLLSRQQSLTELFRLLDLPLDSTTPGGPLAPGGDSSTLTSPHKTSSRNGSQRGTLTRQIELAKASAGAAAPTGAWTPSVGEGVSPGSGQAAGASPSQVISDAYQWLNSQRTAEVNVGPVPQLPHPDLVSPIVPPPPPQARGGPTGQSQRPVSTTSSMFAQRATQVLEMEWGDEVSMLADLLYGTGDGEDAGAATKLPEVELAVDHRPRPQPPRMAVDTTPAPPRSAAVQTSPPKSPVTVSSSSNSTVNRDRALTDAPPPVAASFVNTTGTGLPNSQSVPNALTSRGAPLQPQNAQQLPASAANGATRLSATEMAERLRQAEERRAAQRAAAAVSLSNSHPTHAPAPNQRSAAHGLDAADPRVAEALAKLAAAQVQKMPIRVYINDMAVFKTVEITSVMAAGVVAEAVAERAVLAGMVPNSPNAPGGGTGSSSNNNSSGGGWTLFEVFADVGIERPLRDWERVTDVMRSWERDTKNAFLLRRYGYKSSLTVDALKMFYPGVKDYLHIETKPGTFKRKYFELRLGIEQNYTGATGQGALNPKSALVEREVAGLYMSNAEDKQAVLLCSLAHYDVYTPINGPRKRAPTKYGFALKSQQRMSLFEDPNDGFVFYLYTYSMEKMKEWVLALRNAKAHVDRVLRPEWLSPFEELQMQQQQQLATSTSTSSTAPRPTVPSVATVMYATAEPSVEESNMPPPQQQQQSSIYQTVNSNVAIAAHQAQPQHGSPPRQQQQQQQQQPALPRGVVASNSSEYRAPQQAPTADFAAQSSGASRPPPAAAMGTSAAASYPNSSATYNISSSSTAAQRPLPNPPAAIVPAAVATGGSNSIPRSTSSSLRDPPFPTSSSNKSSSLTRPVAPGETYMDRIETQRVQLATAVAQAKKAPGSNGPLVDIIPEGHGRR</sequence>
<feature type="compositionally biased region" description="Low complexity" evidence="1">
    <location>
        <begin position="593"/>
        <end position="619"/>
    </location>
</feature>
<dbReference type="Gene3D" id="3.10.20.90">
    <property type="entry name" value="Phosphatidylinositol 3-kinase Catalytic Subunit, Chain A, domain 1"/>
    <property type="match status" value="1"/>
</dbReference>
<feature type="compositionally biased region" description="Low complexity" evidence="1">
    <location>
        <begin position="1249"/>
        <end position="1267"/>
    </location>
</feature>
<reference evidence="3 4" key="1">
    <citation type="submission" date="2016-07" db="EMBL/GenBank/DDBJ databases">
        <title>Pervasive Adenine N6-methylation of Active Genes in Fungi.</title>
        <authorList>
            <consortium name="DOE Joint Genome Institute"/>
            <person name="Mondo S.J."/>
            <person name="Dannebaum R.O."/>
            <person name="Kuo R.C."/>
            <person name="Labutti K."/>
            <person name="Haridas S."/>
            <person name="Kuo A."/>
            <person name="Salamov A."/>
            <person name="Ahrendt S.R."/>
            <person name="Lipzen A."/>
            <person name="Sullivan W."/>
            <person name="Andreopoulos W.B."/>
            <person name="Clum A."/>
            <person name="Lindquist E."/>
            <person name="Daum C."/>
            <person name="Ramamoorthy G.K."/>
            <person name="Gryganskyi A."/>
            <person name="Culley D."/>
            <person name="Magnuson J.K."/>
            <person name="James T.Y."/>
            <person name="O'Malley M.A."/>
            <person name="Stajich J.E."/>
            <person name="Spatafora J.W."/>
            <person name="Visel A."/>
            <person name="Grigoriev I.V."/>
        </authorList>
    </citation>
    <scope>NUCLEOTIDE SEQUENCE [LARGE SCALE GENOMIC DNA]</scope>
    <source>
        <strain evidence="3 4">PL171</strain>
    </source>
</reference>
<feature type="region of interest" description="Disordered" evidence="1">
    <location>
        <begin position="730"/>
        <end position="833"/>
    </location>
</feature>
<comment type="caution">
    <text evidence="3">The sequence shown here is derived from an EMBL/GenBank/DDBJ whole genome shotgun (WGS) entry which is preliminary data.</text>
</comment>
<feature type="compositionally biased region" description="Polar residues" evidence="1">
    <location>
        <begin position="795"/>
        <end position="814"/>
    </location>
</feature>
<organism evidence="3 4">
    <name type="scientific">Catenaria anguillulae PL171</name>
    <dbReference type="NCBI Taxonomy" id="765915"/>
    <lineage>
        <taxon>Eukaryota</taxon>
        <taxon>Fungi</taxon>
        <taxon>Fungi incertae sedis</taxon>
        <taxon>Blastocladiomycota</taxon>
        <taxon>Blastocladiomycetes</taxon>
        <taxon>Blastocladiales</taxon>
        <taxon>Catenariaceae</taxon>
        <taxon>Catenaria</taxon>
    </lineage>
</organism>
<keyword evidence="4" id="KW-1185">Reference proteome</keyword>
<feature type="region of interest" description="Disordered" evidence="1">
    <location>
        <begin position="356"/>
        <end position="387"/>
    </location>
</feature>
<dbReference type="InterPro" id="IPR011993">
    <property type="entry name" value="PH-like_dom_sf"/>
</dbReference>
<feature type="compositionally biased region" description="Low complexity" evidence="1">
    <location>
        <begin position="1183"/>
        <end position="1197"/>
    </location>
</feature>
<dbReference type="PROSITE" id="PS50200">
    <property type="entry name" value="RA"/>
    <property type="match status" value="1"/>
</dbReference>
<feature type="region of interest" description="Disordered" evidence="1">
    <location>
        <begin position="1183"/>
        <end position="1202"/>
    </location>
</feature>
<name>A0A1Y2HN95_9FUNG</name>
<dbReference type="Proteomes" id="UP000193411">
    <property type="component" value="Unassembled WGS sequence"/>
</dbReference>
<feature type="domain" description="Ras-associating" evidence="2">
    <location>
        <begin position="972"/>
        <end position="1015"/>
    </location>
</feature>
<dbReference type="SUPFAM" id="SSF54236">
    <property type="entry name" value="Ubiquitin-like"/>
    <property type="match status" value="1"/>
</dbReference>
<feature type="region of interest" description="Disordered" evidence="1">
    <location>
        <begin position="1246"/>
        <end position="1390"/>
    </location>
</feature>
<feature type="region of interest" description="Disordered" evidence="1">
    <location>
        <begin position="256"/>
        <end position="302"/>
    </location>
</feature>
<protein>
    <recommendedName>
        <fullName evidence="2">Ras-associating domain-containing protein</fullName>
    </recommendedName>
</protein>
<dbReference type="PANTHER" id="PTHR38700:SF1">
    <property type="entry name" value="PH DOMAIN-CONTAINING PROTEIN"/>
    <property type="match status" value="1"/>
</dbReference>
<gene>
    <name evidence="3" type="ORF">BCR44DRAFT_80298</name>
</gene>
<proteinExistence type="predicted"/>
<feature type="compositionally biased region" description="Polar residues" evidence="1">
    <location>
        <begin position="87"/>
        <end position="99"/>
    </location>
</feature>
<accession>A0A1Y2HN95</accession>
<evidence type="ECO:0000256" key="1">
    <source>
        <dbReference type="SAM" id="MobiDB-lite"/>
    </source>
</evidence>
<feature type="region of interest" description="Disordered" evidence="1">
    <location>
        <begin position="661"/>
        <end position="684"/>
    </location>
</feature>
<feature type="region of interest" description="Disordered" evidence="1">
    <location>
        <begin position="423"/>
        <end position="457"/>
    </location>
</feature>
<dbReference type="InterPro" id="IPR000159">
    <property type="entry name" value="RA_dom"/>
</dbReference>
<feature type="region of interest" description="Disordered" evidence="1">
    <location>
        <begin position="856"/>
        <end position="885"/>
    </location>
</feature>
<feature type="compositionally biased region" description="Low complexity" evidence="1">
    <location>
        <begin position="818"/>
        <end position="833"/>
    </location>
</feature>
<dbReference type="EMBL" id="MCFL01000019">
    <property type="protein sequence ID" value="ORZ36009.1"/>
    <property type="molecule type" value="Genomic_DNA"/>
</dbReference>